<reference evidence="1 2" key="1">
    <citation type="submission" date="2020-11" db="EMBL/GenBank/DDBJ databases">
        <title>Pseudonocardia abyssalis sp. nov. and Pseudonocardia oceani sp. nov., description and phylogenomic analysis of two novel actinomycetes isolated from the deep Southern Ocean.</title>
        <authorList>
            <person name="Parra J."/>
        </authorList>
    </citation>
    <scope>NUCLEOTIDE SEQUENCE [LARGE SCALE GENOMIC DNA]</scope>
    <source>
        <strain evidence="1 2">KRD-168</strain>
    </source>
</reference>
<name>A0ABS6UM21_9PSEU</name>
<evidence type="ECO:0000313" key="2">
    <source>
        <dbReference type="Proteomes" id="UP000694287"/>
    </source>
</evidence>
<dbReference type="Proteomes" id="UP000694287">
    <property type="component" value="Unassembled WGS sequence"/>
</dbReference>
<protein>
    <submittedName>
        <fullName evidence="1">Uncharacterized protein</fullName>
    </submittedName>
</protein>
<gene>
    <name evidence="1" type="ORF">I4I81_03375</name>
</gene>
<organism evidence="1 2">
    <name type="scientific">Pseudonocardia abyssalis</name>
    <dbReference type="NCBI Taxonomy" id="2792008"/>
    <lineage>
        <taxon>Bacteria</taxon>
        <taxon>Bacillati</taxon>
        <taxon>Actinomycetota</taxon>
        <taxon>Actinomycetes</taxon>
        <taxon>Pseudonocardiales</taxon>
        <taxon>Pseudonocardiaceae</taxon>
        <taxon>Pseudonocardia</taxon>
    </lineage>
</organism>
<proteinExistence type="predicted"/>
<accession>A0ABS6UM21</accession>
<dbReference type="RefSeq" id="WP_218602262.1">
    <property type="nucleotide sequence ID" value="NZ_JADQDJ010000055.1"/>
</dbReference>
<keyword evidence="2" id="KW-1185">Reference proteome</keyword>
<comment type="caution">
    <text evidence="1">The sequence shown here is derived from an EMBL/GenBank/DDBJ whole genome shotgun (WGS) entry which is preliminary data.</text>
</comment>
<sequence length="251" mass="25916">MSDVLVGLVSAKGSPGVTTSALALASQWPRAALMLEADPFGGDVRAGLGSGEWPPAAGIMEAVVDLRSTDLDVALDRRVHRPTEYSPPVLAGIGCVGQASTLPWSRIGAALARLPAADVIADCGRFAVADGVTPLLRTCDMIILVTGSSLRATRAASRIAPLLQEELDVRPGDPRVSVLVVDAGAPYPAAEIAEACRLPLLGELPDDPRAAAVWSDGDRPGRGFSRSPLQRGALRLAGALATFGDDQRGVA</sequence>
<evidence type="ECO:0000313" key="1">
    <source>
        <dbReference type="EMBL" id="MBW0133296.1"/>
    </source>
</evidence>
<dbReference type="EMBL" id="JADQDK010000001">
    <property type="protein sequence ID" value="MBW0133296.1"/>
    <property type="molecule type" value="Genomic_DNA"/>
</dbReference>